<dbReference type="Gene3D" id="3.10.20.90">
    <property type="entry name" value="Phosphatidylinositol 3-kinase Catalytic Subunit, Chain A, domain 1"/>
    <property type="match status" value="1"/>
</dbReference>
<dbReference type="FunFam" id="3.10.20.90:FF:000058">
    <property type="entry name" value="Octicosapeptide/phox/Bem1p domain kinase superfamily protein"/>
    <property type="match status" value="1"/>
</dbReference>
<dbReference type="CDD" id="cd06410">
    <property type="entry name" value="PB1_UP2"/>
    <property type="match status" value="1"/>
</dbReference>
<dbReference type="EMBL" id="OIVN01006267">
    <property type="protein sequence ID" value="SPD29277.1"/>
    <property type="molecule type" value="Genomic_DNA"/>
</dbReference>
<proteinExistence type="predicted"/>
<organism evidence="3">
    <name type="scientific">Fagus sylvatica</name>
    <name type="common">Beechnut</name>
    <dbReference type="NCBI Taxonomy" id="28930"/>
    <lineage>
        <taxon>Eukaryota</taxon>
        <taxon>Viridiplantae</taxon>
        <taxon>Streptophyta</taxon>
        <taxon>Embryophyta</taxon>
        <taxon>Tracheophyta</taxon>
        <taxon>Spermatophyta</taxon>
        <taxon>Magnoliopsida</taxon>
        <taxon>eudicotyledons</taxon>
        <taxon>Gunneridae</taxon>
        <taxon>Pentapetalae</taxon>
        <taxon>rosids</taxon>
        <taxon>fabids</taxon>
        <taxon>Fagales</taxon>
        <taxon>Fagaceae</taxon>
        <taxon>Fagus</taxon>
    </lineage>
</organism>
<feature type="region of interest" description="Disordered" evidence="1">
    <location>
        <begin position="339"/>
        <end position="360"/>
    </location>
</feature>
<dbReference type="InterPro" id="IPR053198">
    <property type="entry name" value="Gynoecium_Dev_Regulator"/>
</dbReference>
<feature type="region of interest" description="Disordered" evidence="1">
    <location>
        <begin position="458"/>
        <end position="538"/>
    </location>
</feature>
<dbReference type="PANTHER" id="PTHR31066">
    <property type="entry name" value="OS05G0427100 PROTEIN-RELATED"/>
    <property type="match status" value="1"/>
</dbReference>
<evidence type="ECO:0000313" key="3">
    <source>
        <dbReference type="EMBL" id="SPD29277.1"/>
    </source>
</evidence>
<sequence length="1021" mass="112303">MAGEVPGSSGQWIQQQKTSVMPNVGNNVNNNVSVRTGEEFSLEFLQDRLAARRVPAGADSGQKREKRVAFDYNQNIQLGYEDLTDILGLRRMDSECASDMSEYASAKGSINAKEIENGAYVDKSSKYYNEDGDSGHGLRKAFGELNYDRTGFGPITTPIYKSESPLSNNYPGSGASDGSQSGKMKFLCSYGGKILPRPSDGKLRYVGGETHIVSIRKNITREELMRKTSGVCNQPHTIKYQLPGEDLDALISVSSDEDLQNMIEEYYGLERHEGFQRLRIFLVPLSESEKTSSFDGNTIQQSSPDYQYVVAVNGILDPSPRKNTSGLSLASEANQLGTNLEHNPSFHRNSPTAPVPLEIKGGFNALNPAQFFNQSQNMHRSPNHSPPLSPVALQQEDSKSVHKQLHGDNSCQGSNESSSSYFTTQLPPENSSTNTAGYKHPLQGLVTLMNHPHPYEQVDVGQPEHPHNRNSSKEMTSAVDQNDSDFDGFSYERPMHKERTFHSEKHVSRPEDPLGLFSGSSDSIDSHRGMSHAFSDSKLHENGGSSAYCSQEGMSPLSPLNFPKAQLSPLLSLSASQEKPLQPHENIDHLVYPQLQYKFVDVDSNGSQSRLDLLTSSTWPEISGRSEPIYKGTGGIDDKYSTSRTDFSKSAFMTLNHLEENSSTLETMQRLDENNPFHCQGGKLIEERSPATGLEYIKTLPNVKSNLTSSFGVDTYTQELLVSGHVLPASSPINFNPFVDDMIENPKYCQVEKTPPDLLVMRQSTANDQDCDLTVTLIGEHGKDISGIGNSEVAGLYPSARQQSCDENSLSDLISGSIYDPASHEPPLLQPVGSQKDMGVHEPMLLSSLDLYPSAVHDDSDLISNLNKNDHTMIGNPTKDAFAREFSLLDDDFVNYPDQKVENLGLGGSVSERSNAKDSTLDKEKLLISHEKNQLESVIGEDVNETIRSHVQSLSVTVPCILDDTCGDTIDFVSPAATDMEGSIIPEFESEDAKADDEDMSYSISDAMIAEMEASIYGLQW</sequence>
<dbReference type="SUPFAM" id="SSF54277">
    <property type="entry name" value="CAD &amp; PB1 domains"/>
    <property type="match status" value="1"/>
</dbReference>
<accession>A0A2N9IV88</accession>
<feature type="compositionally biased region" description="Polar residues" evidence="1">
    <location>
        <begin position="339"/>
        <end position="352"/>
    </location>
</feature>
<feature type="domain" description="PB1" evidence="2">
    <location>
        <begin position="198"/>
        <end position="285"/>
    </location>
</feature>
<reference evidence="3" key="1">
    <citation type="submission" date="2018-02" db="EMBL/GenBank/DDBJ databases">
        <authorList>
            <person name="Cohen D.B."/>
            <person name="Kent A.D."/>
        </authorList>
    </citation>
    <scope>NUCLEOTIDE SEQUENCE</scope>
</reference>
<gene>
    <name evidence="3" type="ORF">FSB_LOCUS57159</name>
</gene>
<protein>
    <recommendedName>
        <fullName evidence="2">PB1 domain-containing protein</fullName>
    </recommendedName>
</protein>
<dbReference type="PANTHER" id="PTHR31066:SF90">
    <property type="entry name" value="PB1 DOMAIN-CONTAINING PROTEIN"/>
    <property type="match status" value="1"/>
</dbReference>
<evidence type="ECO:0000259" key="2">
    <source>
        <dbReference type="SMART" id="SM00666"/>
    </source>
</evidence>
<evidence type="ECO:0000256" key="1">
    <source>
        <dbReference type="SAM" id="MobiDB-lite"/>
    </source>
</evidence>
<dbReference type="InterPro" id="IPR000270">
    <property type="entry name" value="PB1_dom"/>
</dbReference>
<feature type="compositionally biased region" description="Low complexity" evidence="1">
    <location>
        <begin position="410"/>
        <end position="420"/>
    </location>
</feature>
<dbReference type="Pfam" id="PF00564">
    <property type="entry name" value="PB1"/>
    <property type="match status" value="1"/>
</dbReference>
<dbReference type="SMART" id="SM00666">
    <property type="entry name" value="PB1"/>
    <property type="match status" value="1"/>
</dbReference>
<feature type="compositionally biased region" description="Polar residues" evidence="1">
    <location>
        <begin position="8"/>
        <end position="21"/>
    </location>
</feature>
<dbReference type="AlphaFoldDB" id="A0A2N9IV88"/>
<feature type="compositionally biased region" description="Polar residues" evidence="1">
    <location>
        <begin position="421"/>
        <end position="436"/>
    </location>
</feature>
<name>A0A2N9IV88_FAGSY</name>
<feature type="region of interest" description="Disordered" evidence="1">
    <location>
        <begin position="1"/>
        <end position="24"/>
    </location>
</feature>
<feature type="region of interest" description="Disordered" evidence="1">
    <location>
        <begin position="375"/>
        <end position="436"/>
    </location>
</feature>
<feature type="compositionally biased region" description="Basic and acidic residues" evidence="1">
    <location>
        <begin position="493"/>
        <end position="512"/>
    </location>
</feature>